<evidence type="ECO:0000256" key="4">
    <source>
        <dbReference type="ARBA" id="ARBA00022801"/>
    </source>
</evidence>
<dbReference type="InterPro" id="IPR017946">
    <property type="entry name" value="PLC-like_Pdiesterase_TIM-brl"/>
</dbReference>
<dbReference type="AlphaFoldDB" id="A0A8J2RK89"/>
<dbReference type="CDD" id="cd08612">
    <property type="entry name" value="GDPD_GDE4"/>
    <property type="match status" value="1"/>
</dbReference>
<evidence type="ECO:0000256" key="1">
    <source>
        <dbReference type="ARBA" id="ARBA00004370"/>
    </source>
</evidence>
<dbReference type="Pfam" id="PF03009">
    <property type="entry name" value="GDPD"/>
    <property type="match status" value="1"/>
</dbReference>
<protein>
    <recommendedName>
        <fullName evidence="13">GP-PDE domain-containing protein</fullName>
    </recommendedName>
</protein>
<dbReference type="SUPFAM" id="SSF51695">
    <property type="entry name" value="PLC-like phosphodiesterases"/>
    <property type="match status" value="1"/>
</dbReference>
<evidence type="ECO:0000256" key="11">
    <source>
        <dbReference type="ARBA" id="ARBA00048580"/>
    </source>
</evidence>
<dbReference type="PANTHER" id="PTHR42758:SF2">
    <property type="entry name" value="PHOSPHATIDYLGLYCEROL PHOSPHOLIPASE C"/>
    <property type="match status" value="1"/>
</dbReference>
<comment type="catalytic activity">
    <reaction evidence="12">
        <text>N,1-di-(9Z-octadecenoyl)-sn-glycero-3-phosphoethanolamine + H2O = N-(9Z-octadecenoyl) ethanolamine + 1-(9Z-octadecenoyl)-sn-glycero-3-phosphate + H(+)</text>
        <dbReference type="Rhea" id="RHEA:56460"/>
        <dbReference type="ChEBI" id="CHEBI:15377"/>
        <dbReference type="ChEBI" id="CHEBI:15378"/>
        <dbReference type="ChEBI" id="CHEBI:71466"/>
        <dbReference type="ChEBI" id="CHEBI:74544"/>
        <dbReference type="ChEBI" id="CHEBI:85222"/>
    </reaction>
    <physiologicalReaction direction="left-to-right" evidence="12">
        <dbReference type="Rhea" id="RHEA:56461"/>
    </physiologicalReaction>
</comment>
<dbReference type="InterPro" id="IPR052271">
    <property type="entry name" value="GDPD-Related"/>
</dbReference>
<dbReference type="OrthoDB" id="1058301at2759"/>
<gene>
    <name evidence="14" type="ORF">DGAL_LOCUS4804</name>
</gene>
<evidence type="ECO:0000256" key="3">
    <source>
        <dbReference type="ARBA" id="ARBA00022692"/>
    </source>
</evidence>
<dbReference type="GO" id="GO:0008081">
    <property type="term" value="F:phosphoric diester hydrolase activity"/>
    <property type="evidence" value="ECO:0007669"/>
    <property type="project" value="InterPro"/>
</dbReference>
<evidence type="ECO:0000259" key="13">
    <source>
        <dbReference type="PROSITE" id="PS51704"/>
    </source>
</evidence>
<evidence type="ECO:0000256" key="6">
    <source>
        <dbReference type="ARBA" id="ARBA00023098"/>
    </source>
</evidence>
<comment type="similarity">
    <text evidence="2">Belongs to the glycerophosphoryl diester phosphodiesterase family.</text>
</comment>
<dbReference type="GO" id="GO:0046475">
    <property type="term" value="P:glycerophospholipid catabolic process"/>
    <property type="evidence" value="ECO:0007669"/>
    <property type="project" value="TreeGrafter"/>
</dbReference>
<dbReference type="EMBL" id="CAKKLH010000079">
    <property type="protein sequence ID" value="CAH0102408.1"/>
    <property type="molecule type" value="Genomic_DNA"/>
</dbReference>
<evidence type="ECO:0000256" key="5">
    <source>
        <dbReference type="ARBA" id="ARBA00022989"/>
    </source>
</evidence>
<evidence type="ECO:0000256" key="12">
    <source>
        <dbReference type="ARBA" id="ARBA00048947"/>
    </source>
</evidence>
<keyword evidence="5" id="KW-1133">Transmembrane helix</keyword>
<dbReference type="PANTHER" id="PTHR42758">
    <property type="entry name" value="PHOSPHATIDYLGLYCEROL PHOSPHOLIPASE C"/>
    <property type="match status" value="1"/>
</dbReference>
<feature type="domain" description="GP-PDE" evidence="13">
    <location>
        <begin position="37"/>
        <end position="320"/>
    </location>
</feature>
<comment type="catalytic activity">
    <reaction evidence="11">
        <text>1-O-(1Z-octadecenyl)-sn-glycero-3-phospho-N-hexadecanoyl-ethanolamine + H2O = 1-O-(1Z-octadecenyl)-sn-glycero-3-phosphate + N-hexadecanoylethanolamine + H(+)</text>
        <dbReference type="Rhea" id="RHEA:53184"/>
        <dbReference type="ChEBI" id="CHEBI:15377"/>
        <dbReference type="ChEBI" id="CHEBI:15378"/>
        <dbReference type="ChEBI" id="CHEBI:71464"/>
        <dbReference type="ChEBI" id="CHEBI:137009"/>
        <dbReference type="ChEBI" id="CHEBI:137017"/>
    </reaction>
    <physiologicalReaction direction="left-to-right" evidence="11">
        <dbReference type="Rhea" id="RHEA:53185"/>
    </physiologicalReaction>
</comment>
<dbReference type="InterPro" id="IPR030395">
    <property type="entry name" value="GP_PDE_dom"/>
</dbReference>
<evidence type="ECO:0000313" key="15">
    <source>
        <dbReference type="Proteomes" id="UP000789390"/>
    </source>
</evidence>
<evidence type="ECO:0000256" key="9">
    <source>
        <dbReference type="ARBA" id="ARBA00047392"/>
    </source>
</evidence>
<comment type="caution">
    <text evidence="14">The sequence shown here is derived from an EMBL/GenBank/DDBJ whole genome shotgun (WGS) entry which is preliminary data.</text>
</comment>
<keyword evidence="4" id="KW-0378">Hydrolase</keyword>
<keyword evidence="7" id="KW-0472">Membrane</keyword>
<dbReference type="PROSITE" id="PS51704">
    <property type="entry name" value="GP_PDE"/>
    <property type="match status" value="1"/>
</dbReference>
<dbReference type="FunFam" id="3.20.20.190:FF:000017">
    <property type="entry name" value="glycerophosphodiester phosphodiesterase domain-containing protein 1"/>
    <property type="match status" value="1"/>
</dbReference>
<name>A0A8J2RK89_9CRUS</name>
<dbReference type="GO" id="GO:0005789">
    <property type="term" value="C:endoplasmic reticulum membrane"/>
    <property type="evidence" value="ECO:0007669"/>
    <property type="project" value="TreeGrafter"/>
</dbReference>
<comment type="subcellular location">
    <subcellularLocation>
        <location evidence="1">Membrane</location>
    </subcellularLocation>
</comment>
<sequence length="325" mass="36896">MAFLSVLLASLSSYAVTSLVLLHYPQLLHKPKSSRKIKHISHRGGAGENYENTLTAFAHAVNLGTDMLELDCHITKDKQVVVAHDPSLLRIAGVDALIEDLDYHQLPLLKTTLNIDFEPVVIVGKYFTGGEDETHRKIPLLKHVFESFPSVVVNIDVKQGGDELIEEIDKLITAHKREKSTIWGSFKEDSSLKCYYQASSHENCSNFNPEVGRYFSLTGVIKLYLYFFTGLLPFISLKETHLEIPLYSSKETSHLTRRQQFILRIAKFLIIRPALFQHLNKRGIPTYAWVLNTETEFQLALDAGVNGIMTDYPSKLRNFFVNQNC</sequence>
<comment type="catalytic activity">
    <reaction evidence="8">
        <text>1-O-hexadecyl-sn-glycero-3-phosphocholine + H2O = 1-O-hexadecyl-sn-glycero-3-phosphate + choline + H(+)</text>
        <dbReference type="Rhea" id="RHEA:41143"/>
        <dbReference type="ChEBI" id="CHEBI:15354"/>
        <dbReference type="ChEBI" id="CHEBI:15377"/>
        <dbReference type="ChEBI" id="CHEBI:15378"/>
        <dbReference type="ChEBI" id="CHEBI:64496"/>
        <dbReference type="ChEBI" id="CHEBI:77580"/>
    </reaction>
    <physiologicalReaction direction="left-to-right" evidence="8">
        <dbReference type="Rhea" id="RHEA:41144"/>
    </physiologicalReaction>
</comment>
<keyword evidence="15" id="KW-1185">Reference proteome</keyword>
<evidence type="ECO:0000256" key="8">
    <source>
        <dbReference type="ARBA" id="ARBA00036083"/>
    </source>
</evidence>
<organism evidence="14 15">
    <name type="scientific">Daphnia galeata</name>
    <dbReference type="NCBI Taxonomy" id="27404"/>
    <lineage>
        <taxon>Eukaryota</taxon>
        <taxon>Metazoa</taxon>
        <taxon>Ecdysozoa</taxon>
        <taxon>Arthropoda</taxon>
        <taxon>Crustacea</taxon>
        <taxon>Branchiopoda</taxon>
        <taxon>Diplostraca</taxon>
        <taxon>Cladocera</taxon>
        <taxon>Anomopoda</taxon>
        <taxon>Daphniidae</taxon>
        <taxon>Daphnia</taxon>
    </lineage>
</organism>
<evidence type="ECO:0000256" key="2">
    <source>
        <dbReference type="ARBA" id="ARBA00007277"/>
    </source>
</evidence>
<accession>A0A8J2RK89</accession>
<comment type="catalytic activity">
    <reaction evidence="10">
        <text>N-hexadecanoyl-1-(9Z-octadecenoyl)-sn-glycero-3-phosphoethanolamine + H2O = N-hexadecanoylethanolamine + 1-(9Z-octadecenoyl)-sn-glycero-3-phosphate + H(+)</text>
        <dbReference type="Rhea" id="RHEA:53168"/>
        <dbReference type="ChEBI" id="CHEBI:15377"/>
        <dbReference type="ChEBI" id="CHEBI:15378"/>
        <dbReference type="ChEBI" id="CHEBI:71464"/>
        <dbReference type="ChEBI" id="CHEBI:74544"/>
        <dbReference type="ChEBI" id="CHEBI:85217"/>
    </reaction>
    <physiologicalReaction direction="left-to-right" evidence="10">
        <dbReference type="Rhea" id="RHEA:53169"/>
    </physiologicalReaction>
</comment>
<proteinExistence type="inferred from homology"/>
<dbReference type="Proteomes" id="UP000789390">
    <property type="component" value="Unassembled WGS sequence"/>
</dbReference>
<keyword evidence="6" id="KW-0443">Lipid metabolism</keyword>
<evidence type="ECO:0000256" key="7">
    <source>
        <dbReference type="ARBA" id="ARBA00023136"/>
    </source>
</evidence>
<keyword evidence="3" id="KW-0812">Transmembrane</keyword>
<reference evidence="14" key="1">
    <citation type="submission" date="2021-11" db="EMBL/GenBank/DDBJ databases">
        <authorList>
            <person name="Schell T."/>
        </authorList>
    </citation>
    <scope>NUCLEOTIDE SEQUENCE</scope>
    <source>
        <strain evidence="14">M5</strain>
    </source>
</reference>
<evidence type="ECO:0000256" key="10">
    <source>
        <dbReference type="ARBA" id="ARBA00047538"/>
    </source>
</evidence>
<dbReference type="GO" id="GO:0004622">
    <property type="term" value="F:phosphatidylcholine lysophospholipase activity"/>
    <property type="evidence" value="ECO:0007669"/>
    <property type="project" value="TreeGrafter"/>
</dbReference>
<dbReference type="Gene3D" id="3.20.20.190">
    <property type="entry name" value="Phosphatidylinositol (PI) phosphodiesterase"/>
    <property type="match status" value="1"/>
</dbReference>
<evidence type="ECO:0000313" key="14">
    <source>
        <dbReference type="EMBL" id="CAH0102408.1"/>
    </source>
</evidence>
<comment type="catalytic activity">
    <reaction evidence="9">
        <text>N-(5Z,8Z,11Z,14Z-eicosatetraenoyl)-1-(9Z-octadecenoyl)-sn-glycero-3-phosphoethanolamine + H2O = N-(5Z,8Z,11Z,14Z-eicosatetraenoyl)-ethanolamine + 1-(9Z-octadecenoyl)-sn-glycero-3-phosphate + H(+)</text>
        <dbReference type="Rhea" id="RHEA:45544"/>
        <dbReference type="ChEBI" id="CHEBI:2700"/>
        <dbReference type="ChEBI" id="CHEBI:15377"/>
        <dbReference type="ChEBI" id="CHEBI:15378"/>
        <dbReference type="ChEBI" id="CHEBI:74544"/>
        <dbReference type="ChEBI" id="CHEBI:85223"/>
    </reaction>
    <physiologicalReaction direction="left-to-right" evidence="9">
        <dbReference type="Rhea" id="RHEA:45545"/>
    </physiologicalReaction>
</comment>